<evidence type="ECO:0000313" key="2">
    <source>
        <dbReference type="EMBL" id="CAL1540043.1"/>
    </source>
</evidence>
<evidence type="ECO:0000256" key="1">
    <source>
        <dbReference type="SAM" id="MobiDB-lite"/>
    </source>
</evidence>
<feature type="compositionally biased region" description="Basic and acidic residues" evidence="1">
    <location>
        <begin position="430"/>
        <end position="440"/>
    </location>
</feature>
<feature type="region of interest" description="Disordered" evidence="1">
    <location>
        <begin position="568"/>
        <end position="691"/>
    </location>
</feature>
<feature type="region of interest" description="Disordered" evidence="1">
    <location>
        <begin position="1"/>
        <end position="29"/>
    </location>
</feature>
<feature type="compositionally biased region" description="Polar residues" evidence="1">
    <location>
        <begin position="1165"/>
        <end position="1186"/>
    </location>
</feature>
<dbReference type="GO" id="GO:0070737">
    <property type="term" value="F:protein-glycine ligase activity, elongating"/>
    <property type="evidence" value="ECO:0007669"/>
    <property type="project" value="TreeGrafter"/>
</dbReference>
<dbReference type="InterPro" id="IPR027752">
    <property type="entry name" value="TTLL10"/>
</dbReference>
<keyword evidence="3" id="KW-1185">Reference proteome</keyword>
<feature type="region of interest" description="Disordered" evidence="1">
    <location>
        <begin position="1080"/>
        <end position="1211"/>
    </location>
</feature>
<protein>
    <submittedName>
        <fullName evidence="2">Uncharacterized protein</fullName>
    </submittedName>
</protein>
<dbReference type="Gene3D" id="3.30.470.20">
    <property type="entry name" value="ATP-grasp fold, B domain"/>
    <property type="match status" value="1"/>
</dbReference>
<comment type="caution">
    <text evidence="2">The sequence shown here is derived from an EMBL/GenBank/DDBJ whole genome shotgun (WGS) entry which is preliminary data.</text>
</comment>
<name>A0AAV2I5N7_LYMST</name>
<feature type="compositionally biased region" description="Gly residues" evidence="1">
    <location>
        <begin position="621"/>
        <end position="630"/>
    </location>
</feature>
<dbReference type="EMBL" id="CAXITT010000368">
    <property type="protein sequence ID" value="CAL1540043.1"/>
    <property type="molecule type" value="Genomic_DNA"/>
</dbReference>
<feature type="region of interest" description="Disordered" evidence="1">
    <location>
        <begin position="492"/>
        <end position="539"/>
    </location>
</feature>
<feature type="region of interest" description="Disordered" evidence="1">
    <location>
        <begin position="380"/>
        <end position="478"/>
    </location>
</feature>
<dbReference type="PANTHER" id="PTHR46810">
    <property type="entry name" value="INACTIVE POLYGLYCYLASE TTLL10"/>
    <property type="match status" value="1"/>
</dbReference>
<evidence type="ECO:0000313" key="3">
    <source>
        <dbReference type="Proteomes" id="UP001497497"/>
    </source>
</evidence>
<feature type="compositionally biased region" description="Polar residues" evidence="1">
    <location>
        <begin position="493"/>
        <end position="503"/>
    </location>
</feature>
<feature type="compositionally biased region" description="Low complexity" evidence="1">
    <location>
        <begin position="382"/>
        <end position="393"/>
    </location>
</feature>
<accession>A0AAV2I5N7</accession>
<feature type="compositionally biased region" description="Polar residues" evidence="1">
    <location>
        <begin position="1141"/>
        <end position="1153"/>
    </location>
</feature>
<dbReference type="Proteomes" id="UP001497497">
    <property type="component" value="Unassembled WGS sequence"/>
</dbReference>
<feature type="compositionally biased region" description="Acidic residues" evidence="1">
    <location>
        <begin position="506"/>
        <end position="533"/>
    </location>
</feature>
<dbReference type="PANTHER" id="PTHR46810:SF1">
    <property type="entry name" value="INACTIVE POLYGLYCYLASE TTLL10"/>
    <property type="match status" value="1"/>
</dbReference>
<dbReference type="AlphaFoldDB" id="A0AAV2I5N7"/>
<dbReference type="Pfam" id="PF03133">
    <property type="entry name" value="TTL"/>
    <property type="match status" value="1"/>
</dbReference>
<feature type="compositionally biased region" description="Low complexity" evidence="1">
    <location>
        <begin position="1115"/>
        <end position="1132"/>
    </location>
</feature>
<organism evidence="2 3">
    <name type="scientific">Lymnaea stagnalis</name>
    <name type="common">Great pond snail</name>
    <name type="synonym">Helix stagnalis</name>
    <dbReference type="NCBI Taxonomy" id="6523"/>
    <lineage>
        <taxon>Eukaryota</taxon>
        <taxon>Metazoa</taxon>
        <taxon>Spiralia</taxon>
        <taxon>Lophotrochozoa</taxon>
        <taxon>Mollusca</taxon>
        <taxon>Gastropoda</taxon>
        <taxon>Heterobranchia</taxon>
        <taxon>Euthyneura</taxon>
        <taxon>Panpulmonata</taxon>
        <taxon>Hygrophila</taxon>
        <taxon>Lymnaeoidea</taxon>
        <taxon>Lymnaeidae</taxon>
        <taxon>Lymnaea</taxon>
    </lineage>
</organism>
<feature type="compositionally biased region" description="Basic and acidic residues" evidence="1">
    <location>
        <begin position="1201"/>
        <end position="1211"/>
    </location>
</feature>
<sequence length="1211" mass="134732">MKRDKINCKSLSGPHRPMTAPHGSVTAPHSPVTVLSRGDATSSCWMSPFVKKIQRDLTIIPSPREHLDNFHVTDDRQLPVERSTAECPKPRETMHHGIDKEKKPPDLPLFNLETNVGHQVAVAGCGNHAEKHEKMSAYSDIEESCAPHTQTFTTVDFRSSSSRGINVWGSGHTPLSLYIWLRNGSVLIHCYQSWTMDMLNMGVRAWHIYSYRNNEDPSWGQDFSQDVLRFEQVQDSKWAQKLELTHTQNSCAYDFRNSHNEYVFDLCTGLHGGYGHTRCGTSNNLNNNSSTKGLDLFASEDISVGETRLKTGDLECLGARKMEKFQNKLPPLMLYRKKAEVTKKLAMKKIIRLENLPVLPMFAGIKDILNTGDSESVHAIVSGSQSSKSSQGDESGKPDSTVSSESSAQTKSDAESIGSNTGRSPKKKSLGRDKSVERCPSEVSADGPRKFKARPSKMGSAKKGAKSQETGQRNPCMIGSLSEVVIGDVSEYVYSQMQGQEKSTGVDDDDDDDDEDDDSESESDTESEDEDVQSNDYVVLDSSTNMVPWFLRTTVSTEPYVGLEEFFDGYVDDDDDDGGSSNNESPKKKKSPTCTSLSTPVIKRNKVSGGTTTQNGRKAVGSGGSNGSGKGKGECTETGGAKGGSDGKKEKSSEQSGGGGDESSGKDDSSGSGGGKKGNKPPPCTLPTNMQPTFYVSGGNNSILVEGPLLELGWKKTTDRHDERYRLKWVENRCRINYIAFREGEQLVNHIPNCKLLTNKLGLLCSLQEYERVTLLTKGRLPRLKMADFVPETYKLDERIDRDRFLSEYKEGETWICKPTSLNQGKGIFLLRSREEINQLLTEREAKSSWTRQVQMRIVQRYIHNPLLIEGRKFDIRAYMFIASTVPFLVLFHNGYVRLSCQKYSQDDTNLTTHLTNQFVQKKDPTYKDNKEDTAWTMEKLNEYINQTIGKEKNMDKDWVFGGLTKQMQRITLHCFNSVKHKLQCKIGYFDLYGMDFMVDSDLKVWLIEINANPALWTNCQALKEAIPRVVRDALYLAIECFDKSRKGQALLPLHSLGGYNVLYCGSNVANGQRQIRSVSPFKDSVDMSRPTGTSPPQNQRRHSPPRVISKTNISGSSQSSQGLVSPPVSSSKLEKKPSSVLPTINIGANVNMTRPGPTGGYSYSKKQQTYEPQQQISRVSMSGSASGEDHKLRMTQADSGSRRSKENRGH</sequence>
<dbReference type="InterPro" id="IPR004344">
    <property type="entry name" value="TTL/TTLL_fam"/>
</dbReference>
<proteinExistence type="predicted"/>
<feature type="compositionally biased region" description="Polar residues" evidence="1">
    <location>
        <begin position="398"/>
        <end position="423"/>
    </location>
</feature>
<gene>
    <name evidence="2" type="ORF">GSLYS_00013776001</name>
</gene>
<dbReference type="SUPFAM" id="SSF56059">
    <property type="entry name" value="Glutathione synthetase ATP-binding domain-like"/>
    <property type="match status" value="1"/>
</dbReference>
<reference evidence="2 3" key="1">
    <citation type="submission" date="2024-04" db="EMBL/GenBank/DDBJ databases">
        <authorList>
            <consortium name="Genoscope - CEA"/>
            <person name="William W."/>
        </authorList>
    </citation>
    <scope>NUCLEOTIDE SEQUENCE [LARGE SCALE GENOMIC DNA]</scope>
</reference>
<dbReference type="PROSITE" id="PS51221">
    <property type="entry name" value="TTL"/>
    <property type="match status" value="1"/>
</dbReference>
<feature type="compositionally biased region" description="Acidic residues" evidence="1">
    <location>
        <begin position="568"/>
        <end position="578"/>
    </location>
</feature>